<dbReference type="CDD" id="cd04651">
    <property type="entry name" value="LbH_G1P_AT_C"/>
    <property type="match status" value="1"/>
</dbReference>
<evidence type="ECO:0000259" key="3">
    <source>
        <dbReference type="Pfam" id="PF00483"/>
    </source>
</evidence>
<reference evidence="5 6" key="1">
    <citation type="submission" date="2021-10" db="EMBL/GenBank/DDBJ databases">
        <title>Anaerobic single-cell dispensing facilitates the cultivation of human gut bacteria.</title>
        <authorList>
            <person name="Afrizal A."/>
        </authorList>
    </citation>
    <scope>NUCLEOTIDE SEQUENCE [LARGE SCALE GENOMIC DNA]</scope>
    <source>
        <strain evidence="5 6">CLA-AA-H232</strain>
    </source>
</reference>
<sequence length="372" mass="41852">MRRDTMGIILTSNDRIPPITDIRANSALPIAGRYRIIDFVLSCMANSGITNIGVATEANYSSLMDHIKSGKPWDLDRKNWGLNILPPNLEKVSYGSIKGNIDILAGISDFIHRSQQTYVILSLGNSIYNIDFEEVVKNHIESQADVTILYKDMKGMPEREISRFTTLELDEEKRITDIEVQPYYPKSSMASMDVYVMEKALLESIVDECSARGDRDFVKDALVKKMTGLRIYGYEYTGYTDKIDSLKAYYRNNMNFLNSDIRRELFNPKNPIYTKTKDQSPTKYGSDASVQNSFISDGCVIEGTVINSVLSRGVKVAKGAVIKNSIIMQDSVIEEDVELSHVVFDKEVDITKGRKLIGQESYPLAISKGTKI</sequence>
<name>A0AAE3DY51_9FIRM</name>
<dbReference type="Pfam" id="PF24894">
    <property type="entry name" value="Hexapep_GlmU"/>
    <property type="match status" value="1"/>
</dbReference>
<dbReference type="AlphaFoldDB" id="A0AAE3DY51"/>
<comment type="similarity">
    <text evidence="1">Belongs to the bacterial/plant glucose-1-phosphate adenylyltransferase family.</text>
</comment>
<dbReference type="InterPro" id="IPR029044">
    <property type="entry name" value="Nucleotide-diphossugar_trans"/>
</dbReference>
<keyword evidence="5" id="KW-0548">Nucleotidyltransferase</keyword>
<dbReference type="InterPro" id="IPR011004">
    <property type="entry name" value="Trimer_LpxA-like_sf"/>
</dbReference>
<evidence type="ECO:0000313" key="6">
    <source>
        <dbReference type="Proteomes" id="UP001198242"/>
    </source>
</evidence>
<feature type="domain" description="Nucleotidyl transferase" evidence="3">
    <location>
        <begin position="14"/>
        <end position="226"/>
    </location>
</feature>
<accession>A0AAE3DY51</accession>
<dbReference type="SUPFAM" id="SSF53448">
    <property type="entry name" value="Nucleotide-diphospho-sugar transferases"/>
    <property type="match status" value="1"/>
</dbReference>
<keyword evidence="2" id="KW-0320">Glycogen biosynthesis</keyword>
<organism evidence="5 6">
    <name type="scientific">Hominilimicola fabiformis</name>
    <dbReference type="NCBI Taxonomy" id="2885356"/>
    <lineage>
        <taxon>Bacteria</taxon>
        <taxon>Bacillati</taxon>
        <taxon>Bacillota</taxon>
        <taxon>Clostridia</taxon>
        <taxon>Eubacteriales</taxon>
        <taxon>Oscillospiraceae</taxon>
        <taxon>Hominilimicola</taxon>
    </lineage>
</organism>
<dbReference type="CDD" id="cd02508">
    <property type="entry name" value="ADP_Glucose_PP"/>
    <property type="match status" value="1"/>
</dbReference>
<dbReference type="EC" id="2.7.7.27" evidence="5"/>
<dbReference type="InterPro" id="IPR011831">
    <property type="entry name" value="ADP-Glc_PPase"/>
</dbReference>
<dbReference type="GO" id="GO:0005978">
    <property type="term" value="P:glycogen biosynthetic process"/>
    <property type="evidence" value="ECO:0007669"/>
    <property type="project" value="UniProtKB-KW"/>
</dbReference>
<gene>
    <name evidence="5" type="primary">glgD</name>
    <name evidence="5" type="ORF">LKE05_06945</name>
</gene>
<dbReference type="PANTHER" id="PTHR43523:SF6">
    <property type="entry name" value="GLYCOGEN BIOSYNTHESIS PROTEIN GLGD"/>
    <property type="match status" value="1"/>
</dbReference>
<evidence type="ECO:0000313" key="5">
    <source>
        <dbReference type="EMBL" id="MCC2210526.1"/>
    </source>
</evidence>
<dbReference type="GO" id="GO:0008878">
    <property type="term" value="F:glucose-1-phosphate adenylyltransferase activity"/>
    <property type="evidence" value="ECO:0007669"/>
    <property type="project" value="UniProtKB-EC"/>
</dbReference>
<comment type="caution">
    <text evidence="5">The sequence shown here is derived from an EMBL/GenBank/DDBJ whole genome shotgun (WGS) entry which is preliminary data.</text>
</comment>
<evidence type="ECO:0000256" key="2">
    <source>
        <dbReference type="ARBA" id="ARBA00023056"/>
    </source>
</evidence>
<evidence type="ECO:0000256" key="1">
    <source>
        <dbReference type="ARBA" id="ARBA00010443"/>
    </source>
</evidence>
<dbReference type="Gene3D" id="2.160.10.10">
    <property type="entry name" value="Hexapeptide repeat proteins"/>
    <property type="match status" value="1"/>
</dbReference>
<dbReference type="InterPro" id="IPR005835">
    <property type="entry name" value="NTP_transferase_dom"/>
</dbReference>
<dbReference type="RefSeq" id="WP_308456359.1">
    <property type="nucleotide sequence ID" value="NZ_JAJEQM010000008.1"/>
</dbReference>
<dbReference type="Gene3D" id="3.90.550.10">
    <property type="entry name" value="Spore Coat Polysaccharide Biosynthesis Protein SpsA, Chain A"/>
    <property type="match status" value="1"/>
</dbReference>
<dbReference type="SUPFAM" id="SSF51161">
    <property type="entry name" value="Trimeric LpxA-like enzymes"/>
    <property type="match status" value="1"/>
</dbReference>
<keyword evidence="5" id="KW-0808">Transferase</keyword>
<dbReference type="Proteomes" id="UP001198242">
    <property type="component" value="Unassembled WGS sequence"/>
</dbReference>
<dbReference type="NCBIfam" id="TIGR02092">
    <property type="entry name" value="glgD"/>
    <property type="match status" value="1"/>
</dbReference>
<proteinExistence type="inferred from homology"/>
<keyword evidence="6" id="KW-1185">Reference proteome</keyword>
<dbReference type="EMBL" id="JAJEQM010000008">
    <property type="protein sequence ID" value="MCC2210526.1"/>
    <property type="molecule type" value="Genomic_DNA"/>
</dbReference>
<dbReference type="Pfam" id="PF00483">
    <property type="entry name" value="NTP_transferase"/>
    <property type="match status" value="1"/>
</dbReference>
<dbReference type="InterPro" id="IPR011832">
    <property type="entry name" value="GlgDAde_trans"/>
</dbReference>
<dbReference type="InterPro" id="IPR056818">
    <property type="entry name" value="GlmU/GlgC-like_hexapep"/>
</dbReference>
<evidence type="ECO:0000259" key="4">
    <source>
        <dbReference type="Pfam" id="PF24894"/>
    </source>
</evidence>
<feature type="domain" description="Glucose-1-phosphate adenylyltransferase/Bifunctional protein GlmU-like C-terminal hexapeptide" evidence="4">
    <location>
        <begin position="285"/>
        <end position="358"/>
    </location>
</feature>
<dbReference type="PANTHER" id="PTHR43523">
    <property type="entry name" value="GLUCOSE-1-PHOSPHATE ADENYLYLTRANSFERASE-RELATED"/>
    <property type="match status" value="1"/>
</dbReference>
<protein>
    <submittedName>
        <fullName evidence="5">Glucose-1-phosphate adenylyltransferase subunit GlgD</fullName>
        <ecNumber evidence="5">2.7.7.27</ecNumber>
    </submittedName>
</protein>